<name>A0A6A6HWY5_9PLEO</name>
<reference evidence="1" key="1">
    <citation type="journal article" date="2020" name="Stud. Mycol.">
        <title>101 Dothideomycetes genomes: a test case for predicting lifestyles and emergence of pathogens.</title>
        <authorList>
            <person name="Haridas S."/>
            <person name="Albert R."/>
            <person name="Binder M."/>
            <person name="Bloem J."/>
            <person name="Labutti K."/>
            <person name="Salamov A."/>
            <person name="Andreopoulos B."/>
            <person name="Baker S."/>
            <person name="Barry K."/>
            <person name="Bills G."/>
            <person name="Bluhm B."/>
            <person name="Cannon C."/>
            <person name="Castanera R."/>
            <person name="Culley D."/>
            <person name="Daum C."/>
            <person name="Ezra D."/>
            <person name="Gonzalez J."/>
            <person name="Henrissat B."/>
            <person name="Kuo A."/>
            <person name="Liang C."/>
            <person name="Lipzen A."/>
            <person name="Lutzoni F."/>
            <person name="Magnuson J."/>
            <person name="Mondo S."/>
            <person name="Nolan M."/>
            <person name="Ohm R."/>
            <person name="Pangilinan J."/>
            <person name="Park H.-J."/>
            <person name="Ramirez L."/>
            <person name="Alfaro M."/>
            <person name="Sun H."/>
            <person name="Tritt A."/>
            <person name="Yoshinaga Y."/>
            <person name="Zwiers L.-H."/>
            <person name="Turgeon B."/>
            <person name="Goodwin S."/>
            <person name="Spatafora J."/>
            <person name="Crous P."/>
            <person name="Grigoriev I."/>
        </authorList>
    </citation>
    <scope>NUCLEOTIDE SEQUENCE</scope>
    <source>
        <strain evidence="1">CBS 122368</strain>
    </source>
</reference>
<dbReference type="OrthoDB" id="626167at2759"/>
<proteinExistence type="predicted"/>
<organism evidence="1 2">
    <name type="scientific">Trematosphaeria pertusa</name>
    <dbReference type="NCBI Taxonomy" id="390896"/>
    <lineage>
        <taxon>Eukaryota</taxon>
        <taxon>Fungi</taxon>
        <taxon>Dikarya</taxon>
        <taxon>Ascomycota</taxon>
        <taxon>Pezizomycotina</taxon>
        <taxon>Dothideomycetes</taxon>
        <taxon>Pleosporomycetidae</taxon>
        <taxon>Pleosporales</taxon>
        <taxon>Massarineae</taxon>
        <taxon>Trematosphaeriaceae</taxon>
        <taxon>Trematosphaeria</taxon>
    </lineage>
</organism>
<protein>
    <submittedName>
        <fullName evidence="1">Uncharacterized protein</fullName>
    </submittedName>
</protein>
<sequence>MVFDGLDNFEDFNRNIREYWPMSQFGTILVTSRHRDAELLGEPVKVDKLSDEQAVSLLQAKAGDWGSGYTQEEALQVVQELDSLCLPIVQAAVYIRQHRLTAEGFLTEYHVRQKKILETVPRAALWEYQKRKVLSEDEVRTALSVFTTWELSFQDLTGSKDERTCKVMALSLLAFLGIRSLTDAREIFEKHAASRTTHAEWLVIFKESGVWSSYAFRDVIHEFRDLSLINEVNDSKENPEISMHRIVRDWIQLRLEASSQRAITKEACSMTLSWIEDPQTKEGSWKLDEPYMFKQHALIPMISCVRNCERFLEPGETIGHGDLHDFGVLIFQYFINEGWYEETLALAGPALELSENGLGRWSIQTLELVEVLAVLHRNLGHYAQFHELGQWAFDAIHRVPEEPGNIRLRALMCRLLSLAGQACVEVANYKGGEWCLETAHEGLKQFLGVDHRSTLEAHLALARYYLVARRLNEAMTICALCSAYFDATHLGVMGKARARLLAAEIYLEKRHFVKAYRELQSLRFLCEVCYSPQHPERHRWLHLRGLVEIRRGKFKAAAEMFEHVYQVRKLHLGAQHLDTMQSQTWWARALMELGSFQQSEKILDEAQTTHSGLQTFPHLLFPSPTRLLIELHIMEASSHRRWAEALVPASMAIARFRGGHLLLPASEYPMLLWRTALLTYLALGPHPPFAIEFPGIGVFEPDPKTSLELLMRVAERLDLLDDYTALILFYCTAQNLFALLGDDAAANRYSLKLLETAMRQRSLGMPDGPGEDLSHASALQRPLPSPFATLCNWLIDGPRISRAYLLLGYALQRNGDFDAAQTAYELTPPSWYCDMCPSPETINGPVYICTACSDTALCMPCHGIYHSQEATGHTLASHRAPAGCHGHAFIRVPRDEWQRRPGAQPGTHESKDAIDAWLCRLQAQYSVASFDESASKRLNEFELADAEYRDVADLQPYAAPEIEQELRKGRLERVNGWWHPSGEVPRRAQGNPVLVEPGNLIFVGGVALVGDTVDRDARDGAVFEGSAEE</sequence>
<dbReference type="AlphaFoldDB" id="A0A6A6HWY5"/>
<dbReference type="RefSeq" id="XP_033677282.1">
    <property type="nucleotide sequence ID" value="XM_033830289.1"/>
</dbReference>
<keyword evidence="2" id="KW-1185">Reference proteome</keyword>
<dbReference type="Gene3D" id="1.25.40.10">
    <property type="entry name" value="Tetratricopeptide repeat domain"/>
    <property type="match status" value="2"/>
</dbReference>
<gene>
    <name evidence="1" type="ORF">BU26DRAFT_524450</name>
</gene>
<dbReference type="GeneID" id="54583619"/>
<dbReference type="Proteomes" id="UP000800094">
    <property type="component" value="Unassembled WGS sequence"/>
</dbReference>
<dbReference type="SUPFAM" id="SSF48452">
    <property type="entry name" value="TPR-like"/>
    <property type="match status" value="1"/>
</dbReference>
<accession>A0A6A6HWY5</accession>
<dbReference type="InterPro" id="IPR011990">
    <property type="entry name" value="TPR-like_helical_dom_sf"/>
</dbReference>
<dbReference type="EMBL" id="ML987208">
    <property type="protein sequence ID" value="KAF2242278.1"/>
    <property type="molecule type" value="Genomic_DNA"/>
</dbReference>
<evidence type="ECO:0000313" key="2">
    <source>
        <dbReference type="Proteomes" id="UP000800094"/>
    </source>
</evidence>
<evidence type="ECO:0000313" key="1">
    <source>
        <dbReference type="EMBL" id="KAF2242278.1"/>
    </source>
</evidence>